<name>A0ABX1RHE6_9PSEU</name>
<dbReference type="Pfam" id="PF13604">
    <property type="entry name" value="AAA_30"/>
    <property type="match status" value="1"/>
</dbReference>
<dbReference type="Proteomes" id="UP001296706">
    <property type="component" value="Unassembled WGS sequence"/>
</dbReference>
<sequence length="957" mass="101946">MFVKPGTERYATDEQLLGERELRAAAVRRGAPAWTTEQADDLLARFSRSGRTLGADQEAALRGILTSGAAVELLMAPAGTGKSFLVGTLADSWGGPPGAGEERERRVFGLAYGQRQADVLGDEGVTSRNIRRWLDGQARLDAGTAGGDDEAFRLRSGDLVVVDEAGAASTPALVAIHRRCAQAGAKLLLVGDPKQLAAVGAGGAMADIAERGIRYELAEVRRFRNSWEGPASLRLRDGDETVVAEYAKQGRLVDGGTPEQAEAAAARAWLAATLDGRDALLVVGSNAAAARVSNALRSELVRLGRVEERGVPLGMQGTYAGVGDLVQARRNAWHLDGWQGNTAAPINRTVYRVTALAPDGGGLTVARVTGRDADGAEQLGEPLHLPAGYVNEHVTLAYASTVHAAHGRTVQDGIGVLAPGTDAEAAYVQATRGTDTNMLFAVTRNVSDSAATGETFGVAERGAATVLADVIRPPDEDRNRTALAEAEAAADRARSTATQIDPLLTVLGDALGGRTGRWLDELAAAGVLPERHRVAFAADEARESLDQLLRAAELAGHDARQVLADAVTATSLDGSTSVAQVLHFRVRSALEGKLTPRVDSYRDLLPTDLPADTRTGLLALADAADTRRAELVADLAFAPPTWVTEALGPVPDEPGERAAWVDKAGWAASYRELGDHTDAEDPLGAAPARGLAEKHALFHTAHTALDLATAGDEEERMSEGRLRARIAAWEREKSWAPDYVADRLEATHSALRAARENATVWSARADAEPDPLEADQLRGAAEQSHKRVAELEHQLDDLQFADDARAAWRYETAVTKDNAERARHAAAVRGIDLDNPAEQITAEEWLNEHRAAQFAEDEHREITEHDVDDAANDVTVVQPPVDDVETTKQRSRPADATAEVVDRASLAFSTIEQRHDDAVDRDVSDGDTRQAELAQWAEDDAQDASSRSSGPGLGRTG</sequence>
<feature type="coiled-coil region" evidence="1">
    <location>
        <begin position="774"/>
        <end position="801"/>
    </location>
</feature>
<keyword evidence="1" id="KW-0175">Coiled coil</keyword>
<evidence type="ECO:0000256" key="1">
    <source>
        <dbReference type="SAM" id="Coils"/>
    </source>
</evidence>
<gene>
    <name evidence="3" type="ORF">HF577_22305</name>
</gene>
<proteinExistence type="predicted"/>
<dbReference type="RefSeq" id="WP_169397875.1">
    <property type="nucleotide sequence ID" value="NZ_BAAAJH010000006.1"/>
</dbReference>
<reference evidence="3 4" key="1">
    <citation type="submission" date="2020-04" db="EMBL/GenBank/DDBJ databases">
        <authorList>
            <person name="Klaysubun C."/>
            <person name="Duangmal K."/>
            <person name="Lipun K."/>
        </authorList>
    </citation>
    <scope>NUCLEOTIDE SEQUENCE [LARGE SCALE GENOMIC DNA]</scope>
    <source>
        <strain evidence="3 4">JCM 11839</strain>
    </source>
</reference>
<dbReference type="SUPFAM" id="SSF52540">
    <property type="entry name" value="P-loop containing nucleoside triphosphate hydrolases"/>
    <property type="match status" value="2"/>
</dbReference>
<organism evidence="3 4">
    <name type="scientific">Pseudonocardia xinjiangensis</name>
    <dbReference type="NCBI Taxonomy" id="75289"/>
    <lineage>
        <taxon>Bacteria</taxon>
        <taxon>Bacillati</taxon>
        <taxon>Actinomycetota</taxon>
        <taxon>Actinomycetes</taxon>
        <taxon>Pseudonocardiales</taxon>
        <taxon>Pseudonocardiaceae</taxon>
        <taxon>Pseudonocardia</taxon>
    </lineage>
</organism>
<protein>
    <submittedName>
        <fullName evidence="3">AAA family ATPase</fullName>
    </submittedName>
</protein>
<accession>A0ABX1RHE6</accession>
<keyword evidence="4" id="KW-1185">Reference proteome</keyword>
<feature type="compositionally biased region" description="Basic and acidic residues" evidence="2">
    <location>
        <begin position="913"/>
        <end position="930"/>
    </location>
</feature>
<evidence type="ECO:0000313" key="4">
    <source>
        <dbReference type="Proteomes" id="UP001296706"/>
    </source>
</evidence>
<dbReference type="EMBL" id="JAAXKY010000079">
    <property type="protein sequence ID" value="NMH79813.1"/>
    <property type="molecule type" value="Genomic_DNA"/>
</dbReference>
<dbReference type="InterPro" id="IPR027417">
    <property type="entry name" value="P-loop_NTPase"/>
</dbReference>
<dbReference type="Gene3D" id="3.40.50.300">
    <property type="entry name" value="P-loop containing nucleotide triphosphate hydrolases"/>
    <property type="match status" value="1"/>
</dbReference>
<evidence type="ECO:0000313" key="3">
    <source>
        <dbReference type="EMBL" id="NMH79813.1"/>
    </source>
</evidence>
<comment type="caution">
    <text evidence="3">The sequence shown here is derived from an EMBL/GenBank/DDBJ whole genome shotgun (WGS) entry which is preliminary data.</text>
</comment>
<evidence type="ECO:0000256" key="2">
    <source>
        <dbReference type="SAM" id="MobiDB-lite"/>
    </source>
</evidence>
<feature type="region of interest" description="Disordered" evidence="2">
    <location>
        <begin position="913"/>
        <end position="957"/>
    </location>
</feature>